<dbReference type="PROSITE" id="PS51677">
    <property type="entry name" value="NODB"/>
    <property type="match status" value="1"/>
</dbReference>
<protein>
    <submittedName>
        <fullName evidence="5">Chitin deacetylase</fullName>
    </submittedName>
</protein>
<evidence type="ECO:0000313" key="5">
    <source>
        <dbReference type="EMBL" id="KAG0307197.1"/>
    </source>
</evidence>
<evidence type="ECO:0000256" key="3">
    <source>
        <dbReference type="SAM" id="MobiDB-lite"/>
    </source>
</evidence>
<reference evidence="5" key="1">
    <citation type="journal article" date="2020" name="Fungal Divers.">
        <title>Resolving the Mortierellaceae phylogeny through synthesis of multi-gene phylogenetics and phylogenomics.</title>
        <authorList>
            <person name="Vandepol N."/>
            <person name="Liber J."/>
            <person name="Desiro A."/>
            <person name="Na H."/>
            <person name="Kennedy M."/>
            <person name="Barry K."/>
            <person name="Grigoriev I.V."/>
            <person name="Miller A.N."/>
            <person name="O'Donnell K."/>
            <person name="Stajich J.E."/>
            <person name="Bonito G."/>
        </authorList>
    </citation>
    <scope>NUCLEOTIDE SEQUENCE</scope>
    <source>
        <strain evidence="5">NVP60</strain>
    </source>
</reference>
<dbReference type="Gene3D" id="3.20.20.370">
    <property type="entry name" value="Glycoside hydrolase/deacetylase"/>
    <property type="match status" value="1"/>
</dbReference>
<proteinExistence type="predicted"/>
<evidence type="ECO:0000256" key="2">
    <source>
        <dbReference type="ARBA" id="ARBA00022801"/>
    </source>
</evidence>
<dbReference type="InterPro" id="IPR050248">
    <property type="entry name" value="Polysacc_deacetylase_ArnD"/>
</dbReference>
<evidence type="ECO:0000313" key="6">
    <source>
        <dbReference type="Proteomes" id="UP000823405"/>
    </source>
</evidence>
<dbReference type="AlphaFoldDB" id="A0A9P6R0V4"/>
<gene>
    <name evidence="5" type="primary">CDA2_2</name>
    <name evidence="5" type="ORF">BGZ97_000471</name>
</gene>
<dbReference type="InterPro" id="IPR002509">
    <property type="entry name" value="NODB_dom"/>
</dbReference>
<name>A0A9P6R0V4_9FUNG</name>
<dbReference type="PANTHER" id="PTHR10587:SF133">
    <property type="entry name" value="CHITIN DEACETYLASE 1-RELATED"/>
    <property type="match status" value="1"/>
</dbReference>
<dbReference type="EMBL" id="JAAAIN010001086">
    <property type="protein sequence ID" value="KAG0307197.1"/>
    <property type="molecule type" value="Genomic_DNA"/>
</dbReference>
<keyword evidence="1" id="KW-0479">Metal-binding</keyword>
<keyword evidence="2" id="KW-0378">Hydrolase</keyword>
<comment type="caution">
    <text evidence="5">The sequence shown here is derived from an EMBL/GenBank/DDBJ whole genome shotgun (WGS) entry which is preliminary data.</text>
</comment>
<dbReference type="GO" id="GO:0004099">
    <property type="term" value="F:chitin deacetylase activity"/>
    <property type="evidence" value="ECO:0007669"/>
    <property type="project" value="UniProtKB-ARBA"/>
</dbReference>
<dbReference type="Pfam" id="PF01522">
    <property type="entry name" value="Polysacc_deac_1"/>
    <property type="match status" value="1"/>
</dbReference>
<dbReference type="InterPro" id="IPR011330">
    <property type="entry name" value="Glyco_hydro/deAcase_b/a-brl"/>
</dbReference>
<accession>A0A9P6R0V4</accession>
<dbReference type="GO" id="GO:0016020">
    <property type="term" value="C:membrane"/>
    <property type="evidence" value="ECO:0007669"/>
    <property type="project" value="TreeGrafter"/>
</dbReference>
<dbReference type="SUPFAM" id="SSF88713">
    <property type="entry name" value="Glycoside hydrolase/deacetylase"/>
    <property type="match status" value="1"/>
</dbReference>
<evidence type="ECO:0000256" key="1">
    <source>
        <dbReference type="ARBA" id="ARBA00022723"/>
    </source>
</evidence>
<dbReference type="GO" id="GO:0005975">
    <property type="term" value="P:carbohydrate metabolic process"/>
    <property type="evidence" value="ECO:0007669"/>
    <property type="project" value="InterPro"/>
</dbReference>
<keyword evidence="6" id="KW-1185">Reference proteome</keyword>
<dbReference type="OrthoDB" id="407355at2759"/>
<dbReference type="GO" id="GO:0009272">
    <property type="term" value="P:fungal-type cell wall biogenesis"/>
    <property type="evidence" value="ECO:0007669"/>
    <property type="project" value="UniProtKB-ARBA"/>
</dbReference>
<feature type="domain" description="NodB homology" evidence="4">
    <location>
        <begin position="129"/>
        <end position="333"/>
    </location>
</feature>
<dbReference type="GO" id="GO:0046872">
    <property type="term" value="F:metal ion binding"/>
    <property type="evidence" value="ECO:0007669"/>
    <property type="project" value="UniProtKB-KW"/>
</dbReference>
<sequence>MARENTNSNKKKITTVVLFGSIALAITLFSTLADAAPKLKILHKADRSHPKGSSPWPDFGETPETNTPEVKAWVKSIDWSKVPKLPIRKTESRGDPPECPHGGAPKSDCWWTCTGCFAHDDVYDCPGKNEWGLTFDDGPHPGVTEGIFSLLEQKNVTATFFVTGTNSAKAPWLLQDTIDKGHHLASHTWSHSGLTTLTNAEIVAELKWTEKYIFDHTGYKIKYFRPPYGDVDNRVRAIARELGFKTVIWSSDWDTQDWQLSEHTITPKKVIGIFNSGLKSLPKRKKGVITLEHDGDKRYLTMARTLLDMGMKKGMKPMNIAQCLGDKVGYNAVPALPALPASAPKKPTAPAPIAAVPAADIKQAGGVEPQVSIPPSPVAKDDKKEKTTLPAPAKEAITPEKKSSASTISAGLSVAGWTLAAVVVSYVL</sequence>
<feature type="region of interest" description="Disordered" evidence="3">
    <location>
        <begin position="366"/>
        <end position="402"/>
    </location>
</feature>
<evidence type="ECO:0000259" key="4">
    <source>
        <dbReference type="PROSITE" id="PS51677"/>
    </source>
</evidence>
<feature type="region of interest" description="Disordered" evidence="3">
    <location>
        <begin position="45"/>
        <end position="67"/>
    </location>
</feature>
<dbReference type="Proteomes" id="UP000823405">
    <property type="component" value="Unassembled WGS sequence"/>
</dbReference>
<dbReference type="PANTHER" id="PTHR10587">
    <property type="entry name" value="GLYCOSYL TRANSFERASE-RELATED"/>
    <property type="match status" value="1"/>
</dbReference>
<organism evidence="5 6">
    <name type="scientific">Linnemannia gamsii</name>
    <dbReference type="NCBI Taxonomy" id="64522"/>
    <lineage>
        <taxon>Eukaryota</taxon>
        <taxon>Fungi</taxon>
        <taxon>Fungi incertae sedis</taxon>
        <taxon>Mucoromycota</taxon>
        <taxon>Mortierellomycotina</taxon>
        <taxon>Mortierellomycetes</taxon>
        <taxon>Mortierellales</taxon>
        <taxon>Mortierellaceae</taxon>
        <taxon>Linnemannia</taxon>
    </lineage>
</organism>